<evidence type="ECO:0000259" key="1">
    <source>
        <dbReference type="Pfam" id="PF09413"/>
    </source>
</evidence>
<dbReference type="InterPro" id="IPR018551">
    <property type="entry name" value="DUF2007"/>
</dbReference>
<protein>
    <submittedName>
        <fullName evidence="2">DUF2007 domain-containing protein</fullName>
    </submittedName>
</protein>
<proteinExistence type="predicted"/>
<dbReference type="Pfam" id="PF09413">
    <property type="entry name" value="DUF2007"/>
    <property type="match status" value="1"/>
</dbReference>
<keyword evidence="3" id="KW-1185">Reference proteome</keyword>
<feature type="domain" description="DUF2007" evidence="1">
    <location>
        <begin position="1"/>
        <end position="66"/>
    </location>
</feature>
<accession>A0ABV8V6X3</accession>
<evidence type="ECO:0000313" key="2">
    <source>
        <dbReference type="EMBL" id="MFC4363239.1"/>
    </source>
</evidence>
<reference evidence="3" key="1">
    <citation type="journal article" date="2019" name="Int. J. Syst. Evol. Microbiol.">
        <title>The Global Catalogue of Microorganisms (GCM) 10K type strain sequencing project: providing services to taxonomists for standard genome sequencing and annotation.</title>
        <authorList>
            <consortium name="The Broad Institute Genomics Platform"/>
            <consortium name="The Broad Institute Genome Sequencing Center for Infectious Disease"/>
            <person name="Wu L."/>
            <person name="Ma J."/>
        </authorList>
    </citation>
    <scope>NUCLEOTIDE SEQUENCE [LARGE SCALE GENOMIC DNA]</scope>
    <source>
        <strain evidence="3">CECT 8570</strain>
    </source>
</reference>
<gene>
    <name evidence="2" type="ORF">ACFOX3_13070</name>
</gene>
<comment type="caution">
    <text evidence="2">The sequence shown here is derived from an EMBL/GenBank/DDBJ whole genome shotgun (WGS) entry which is preliminary data.</text>
</comment>
<organism evidence="2 3">
    <name type="scientific">Simiduia curdlanivorans</name>
    <dbReference type="NCBI Taxonomy" id="1492769"/>
    <lineage>
        <taxon>Bacteria</taxon>
        <taxon>Pseudomonadati</taxon>
        <taxon>Pseudomonadota</taxon>
        <taxon>Gammaproteobacteria</taxon>
        <taxon>Cellvibrionales</taxon>
        <taxon>Cellvibrionaceae</taxon>
        <taxon>Simiduia</taxon>
    </lineage>
</organism>
<dbReference type="EMBL" id="JBHSCX010000020">
    <property type="protein sequence ID" value="MFC4363239.1"/>
    <property type="molecule type" value="Genomic_DNA"/>
</dbReference>
<sequence length="107" mass="12150">MIKIFTANTLFELQLIRNQFDFAGLETQVRNEFAGGAMGELPVWDCWPELWLLDESKLDKARAIVALFSPTSDAERPEIRCTICGNACPGNFQRCWHCQAPLIVCEE</sequence>
<dbReference type="Proteomes" id="UP001595840">
    <property type="component" value="Unassembled WGS sequence"/>
</dbReference>
<name>A0ABV8V6X3_9GAMM</name>
<evidence type="ECO:0000313" key="3">
    <source>
        <dbReference type="Proteomes" id="UP001595840"/>
    </source>
</evidence>
<dbReference type="RefSeq" id="WP_290260905.1">
    <property type="nucleotide sequence ID" value="NZ_JAUFQG010000004.1"/>
</dbReference>